<dbReference type="InterPro" id="IPR036514">
    <property type="entry name" value="SGNH_hydro_sf"/>
</dbReference>
<dbReference type="Gene3D" id="3.40.50.1110">
    <property type="entry name" value="SGNH hydrolase"/>
    <property type="match status" value="1"/>
</dbReference>
<evidence type="ECO:0000259" key="1">
    <source>
        <dbReference type="Pfam" id="PF08885"/>
    </source>
</evidence>
<dbReference type="AlphaFoldDB" id="A0A4Q9BE42"/>
<comment type="caution">
    <text evidence="2">The sequence shown here is derived from an EMBL/GenBank/DDBJ whole genome shotgun (WGS) entry which is preliminary data.</text>
</comment>
<evidence type="ECO:0000313" key="2">
    <source>
        <dbReference type="EMBL" id="TBH74469.1"/>
    </source>
</evidence>
<sequence length="320" mass="36855">MQLTTTFPIPPAPSLLNHRSRVLAMGSCFAASMGSRLSKLPLEVMTQPFGTLFHPFAITRALSGEVSEDLYEHGGYFLHPDYHSVFTSNSSADLVEDIRSVATEVVDFKTSADFLILTWGTSFSYFDKHLNKTVTNCHKMPSDRFEKRLSTVDEIVSHFCSLLSTLPSTTQVVLTVSPVRHTKDGMQENQVSKSTLRVAADIISKQFENVHYFPAYEIMLDELRDYRFYEADMIHPNQQAQDYIWERFVSTYFDPELQSIRKRWDSIYRTLAHKPHPAKLIDHRRVLEVLLAELNTEKYQEIDTCKIAEYVAHEIKNTYI</sequence>
<gene>
    <name evidence="2" type="ORF">EWU20_04815</name>
</gene>
<dbReference type="RefSeq" id="WP_130922924.1">
    <property type="nucleotide sequence ID" value="NZ_JAANOL010000002.1"/>
</dbReference>
<organism evidence="2 3">
    <name type="scientific">Aquirufa antheringensis</name>
    <dbReference type="NCBI Taxonomy" id="2516559"/>
    <lineage>
        <taxon>Bacteria</taxon>
        <taxon>Pseudomonadati</taxon>
        <taxon>Bacteroidota</taxon>
        <taxon>Cytophagia</taxon>
        <taxon>Cytophagales</taxon>
        <taxon>Flectobacillaceae</taxon>
        <taxon>Aquirufa</taxon>
    </lineage>
</organism>
<dbReference type="Pfam" id="PF08885">
    <property type="entry name" value="GSCFA"/>
    <property type="match status" value="1"/>
</dbReference>
<accession>A0A4Q9BE42</accession>
<protein>
    <submittedName>
        <fullName evidence="2">GSCFA family protein</fullName>
    </submittedName>
</protein>
<dbReference type="InterPro" id="IPR014982">
    <property type="entry name" value="GSCFA"/>
</dbReference>
<dbReference type="Proteomes" id="UP000293583">
    <property type="component" value="Unassembled WGS sequence"/>
</dbReference>
<keyword evidence="3" id="KW-1185">Reference proteome</keyword>
<evidence type="ECO:0000313" key="3">
    <source>
        <dbReference type="Proteomes" id="UP000293583"/>
    </source>
</evidence>
<reference evidence="2 3" key="1">
    <citation type="submission" date="2019-02" db="EMBL/GenBank/DDBJ databases">
        <title>Genome of a new Bacteroidetes strain.</title>
        <authorList>
            <person name="Pitt A."/>
        </authorList>
    </citation>
    <scope>NUCLEOTIDE SEQUENCE [LARGE SCALE GENOMIC DNA]</scope>
    <source>
        <strain evidence="2 3">103A-SOEBACH</strain>
    </source>
</reference>
<dbReference type="EMBL" id="SEWY01000002">
    <property type="protein sequence ID" value="TBH74469.1"/>
    <property type="molecule type" value="Genomic_DNA"/>
</dbReference>
<dbReference type="SUPFAM" id="SSF52266">
    <property type="entry name" value="SGNH hydrolase"/>
    <property type="match status" value="1"/>
</dbReference>
<dbReference type="GO" id="GO:0016788">
    <property type="term" value="F:hydrolase activity, acting on ester bonds"/>
    <property type="evidence" value="ECO:0007669"/>
    <property type="project" value="UniProtKB-ARBA"/>
</dbReference>
<dbReference type="OrthoDB" id="9807687at2"/>
<name>A0A4Q9BE42_9BACT</name>
<feature type="domain" description="GSCFA" evidence="1">
    <location>
        <begin position="21"/>
        <end position="248"/>
    </location>
</feature>
<proteinExistence type="predicted"/>